<keyword evidence="3 8" id="KW-0732">Signal</keyword>
<evidence type="ECO:0000256" key="6">
    <source>
        <dbReference type="PIRSR" id="PIRSR615500-1"/>
    </source>
</evidence>
<dbReference type="PRINTS" id="PR00723">
    <property type="entry name" value="SUBTILISIN"/>
</dbReference>
<dbReference type="PROSITE" id="PS00138">
    <property type="entry name" value="SUBTILASE_SER"/>
    <property type="match status" value="1"/>
</dbReference>
<dbReference type="PROSITE" id="PS51892">
    <property type="entry name" value="SUBTILASE"/>
    <property type="match status" value="1"/>
</dbReference>
<keyword evidence="4 7" id="KW-0378">Hydrolase</keyword>
<dbReference type="Gene3D" id="2.60.40.2310">
    <property type="match status" value="1"/>
</dbReference>
<keyword evidence="5 7" id="KW-0720">Serine protease</keyword>
<dbReference type="Pfam" id="PF05922">
    <property type="entry name" value="Inhibitor_I9"/>
    <property type="match status" value="1"/>
</dbReference>
<sequence>MASMSSLPLLYLPLLLLLPQLSHSAPIPQPKNLAHQKPQPWNTYIVHANHLAKPPHFATLGHWYTSMVDSHSPRAAVTVDSSRILYTYDTVMHGFAVQITGDEARRLSGAVGVTGVYEDRLLHLQTTRSPGFLGLDPGFGAWRDTNLGNGVIIGFVDSGIWPESPSFNDHGLGPVRSSWRGKCVGAENFDANLCNNKLVGIKTFDKLVPSPRDVSGHGTHVASTAAGSEVRDTGILMFARGTARGVGPKARIAMYKIVVCTDSDDWKIEIVPQVGAAGLILVDNSSWSPDGTIFSSAFTLPENRAPTVASFSSRGPSPVVPELLKPDVIAPGVNILAAWPGSASLANPRNSSYQLDAGTSIACPQVAGVAALIKEKHGTWTPAMMRSKLMTTAGTLDNTDREIPDSAVVDRVRGGATAATPFATGAGPVRPQLALDPDLVYDASSREYIDFLCALNYTTEQLRRFAPDLATCARELPGGPAGLNYPSFVVVFDVRTLTRTVTKVSEGAEKYKVTVAAPEHVNVTVTQATLEFKEQYEKRS</sequence>
<comment type="caution">
    <text evidence="12">The sequence shown here is derived from an EMBL/GenBank/DDBJ whole genome shotgun (WGS) entry which is preliminary data.</text>
</comment>
<dbReference type="SUPFAM" id="SSF52743">
    <property type="entry name" value="Subtilisin-like"/>
    <property type="match status" value="1"/>
</dbReference>
<feature type="domain" description="Inhibitor I9" evidence="10">
    <location>
        <begin position="43"/>
        <end position="125"/>
    </location>
</feature>
<feature type="domain" description="Peptidase S8/S53" evidence="9">
    <location>
        <begin position="304"/>
        <end position="399"/>
    </location>
</feature>
<dbReference type="InterPro" id="IPR015500">
    <property type="entry name" value="Peptidase_S8_subtilisin-rel"/>
</dbReference>
<dbReference type="PROSITE" id="PS00137">
    <property type="entry name" value="SUBTILASE_HIS"/>
    <property type="match status" value="1"/>
</dbReference>
<dbReference type="OrthoDB" id="206201at2759"/>
<feature type="chain" id="PRO_5009187057" evidence="8">
    <location>
        <begin position="25"/>
        <end position="540"/>
    </location>
</feature>
<organism evidence="12 13">
    <name type="scientific">Dichanthelium oligosanthes</name>
    <dbReference type="NCBI Taxonomy" id="888268"/>
    <lineage>
        <taxon>Eukaryota</taxon>
        <taxon>Viridiplantae</taxon>
        <taxon>Streptophyta</taxon>
        <taxon>Embryophyta</taxon>
        <taxon>Tracheophyta</taxon>
        <taxon>Spermatophyta</taxon>
        <taxon>Magnoliopsida</taxon>
        <taxon>Liliopsida</taxon>
        <taxon>Poales</taxon>
        <taxon>Poaceae</taxon>
        <taxon>PACMAD clade</taxon>
        <taxon>Panicoideae</taxon>
        <taxon>Panicodae</taxon>
        <taxon>Paniceae</taxon>
        <taxon>Dichantheliinae</taxon>
        <taxon>Dichanthelium</taxon>
    </lineage>
</organism>
<dbReference type="InterPro" id="IPR022398">
    <property type="entry name" value="Peptidase_S8_His-AS"/>
</dbReference>
<reference evidence="12 13" key="1">
    <citation type="submission" date="2016-09" db="EMBL/GenBank/DDBJ databases">
        <title>The draft genome of Dichanthelium oligosanthes: A C3 panicoid grass species.</title>
        <authorList>
            <person name="Studer A.J."/>
            <person name="Schnable J.C."/>
            <person name="Brutnell T.P."/>
        </authorList>
    </citation>
    <scope>NUCLEOTIDE SEQUENCE [LARGE SCALE GENOMIC DNA]</scope>
    <source>
        <strain evidence="13">cv. Kellogg 1175</strain>
        <tissue evidence="12">Leaf</tissue>
    </source>
</reference>
<feature type="active site" description="Charge relay system" evidence="6 7">
    <location>
        <position position="157"/>
    </location>
</feature>
<dbReference type="STRING" id="888268.A0A1E5UJC8"/>
<evidence type="ECO:0000256" key="5">
    <source>
        <dbReference type="ARBA" id="ARBA00022825"/>
    </source>
</evidence>
<evidence type="ECO:0000259" key="11">
    <source>
        <dbReference type="Pfam" id="PF17766"/>
    </source>
</evidence>
<dbReference type="InterPro" id="IPR010259">
    <property type="entry name" value="S8pro/Inhibitor_I9"/>
</dbReference>
<dbReference type="EMBL" id="LWDX02075463">
    <property type="protein sequence ID" value="OEL12895.1"/>
    <property type="molecule type" value="Genomic_DNA"/>
</dbReference>
<evidence type="ECO:0000256" key="3">
    <source>
        <dbReference type="ARBA" id="ARBA00022729"/>
    </source>
</evidence>
<dbReference type="Proteomes" id="UP000095767">
    <property type="component" value="Unassembled WGS sequence"/>
</dbReference>
<dbReference type="InterPro" id="IPR036852">
    <property type="entry name" value="Peptidase_S8/S53_dom_sf"/>
</dbReference>
<keyword evidence="13" id="KW-1185">Reference proteome</keyword>
<dbReference type="InterPro" id="IPR041469">
    <property type="entry name" value="Subtilisin-like_FN3"/>
</dbReference>
<dbReference type="InterPro" id="IPR023828">
    <property type="entry name" value="Peptidase_S8_Ser-AS"/>
</dbReference>
<evidence type="ECO:0000313" key="12">
    <source>
        <dbReference type="EMBL" id="OEL12895.1"/>
    </source>
</evidence>
<feature type="active site" description="Charge relay system" evidence="6 7">
    <location>
        <position position="360"/>
    </location>
</feature>
<evidence type="ECO:0000256" key="1">
    <source>
        <dbReference type="ARBA" id="ARBA00011073"/>
    </source>
</evidence>
<feature type="domain" description="Peptidase S8/S53" evidence="9">
    <location>
        <begin position="148"/>
        <end position="267"/>
    </location>
</feature>
<feature type="active site" description="Charge relay system" evidence="6 7">
    <location>
        <position position="217"/>
    </location>
</feature>
<dbReference type="GO" id="GO:0006508">
    <property type="term" value="P:proteolysis"/>
    <property type="evidence" value="ECO:0007669"/>
    <property type="project" value="UniProtKB-KW"/>
</dbReference>
<keyword evidence="2 7" id="KW-0645">Protease</keyword>
<dbReference type="InterPro" id="IPR037045">
    <property type="entry name" value="S8pro/Inhibitor_I9_sf"/>
</dbReference>
<evidence type="ECO:0000256" key="4">
    <source>
        <dbReference type="ARBA" id="ARBA00022801"/>
    </source>
</evidence>
<feature type="signal peptide" evidence="8">
    <location>
        <begin position="1"/>
        <end position="24"/>
    </location>
</feature>
<accession>A0A1E5UJC8</accession>
<evidence type="ECO:0000259" key="9">
    <source>
        <dbReference type="Pfam" id="PF00082"/>
    </source>
</evidence>
<comment type="similarity">
    <text evidence="1 7">Belongs to the peptidase S8 family.</text>
</comment>
<evidence type="ECO:0000256" key="8">
    <source>
        <dbReference type="SAM" id="SignalP"/>
    </source>
</evidence>
<dbReference type="GO" id="GO:0004252">
    <property type="term" value="F:serine-type endopeptidase activity"/>
    <property type="evidence" value="ECO:0007669"/>
    <property type="project" value="UniProtKB-UniRule"/>
</dbReference>
<feature type="domain" description="Subtilisin-like protease fibronectin type-III" evidence="11">
    <location>
        <begin position="483"/>
        <end position="540"/>
    </location>
</feature>
<evidence type="ECO:0000259" key="10">
    <source>
        <dbReference type="Pfam" id="PF05922"/>
    </source>
</evidence>
<dbReference type="PANTHER" id="PTHR10795">
    <property type="entry name" value="PROPROTEIN CONVERTASE SUBTILISIN/KEXIN"/>
    <property type="match status" value="1"/>
</dbReference>
<dbReference type="InterPro" id="IPR045051">
    <property type="entry name" value="SBT"/>
</dbReference>
<dbReference type="Gene3D" id="3.30.70.80">
    <property type="entry name" value="Peptidase S8 propeptide/proteinase inhibitor I9"/>
    <property type="match status" value="1"/>
</dbReference>
<dbReference type="InterPro" id="IPR000209">
    <property type="entry name" value="Peptidase_S8/S53_dom"/>
</dbReference>
<dbReference type="Pfam" id="PF17766">
    <property type="entry name" value="fn3_6"/>
    <property type="match status" value="1"/>
</dbReference>
<dbReference type="Pfam" id="PF00082">
    <property type="entry name" value="Peptidase_S8"/>
    <property type="match status" value="2"/>
</dbReference>
<gene>
    <name evidence="12" type="ORF">BAE44_0026090</name>
</gene>
<evidence type="ECO:0000256" key="7">
    <source>
        <dbReference type="PROSITE-ProRule" id="PRU01240"/>
    </source>
</evidence>
<dbReference type="Gene3D" id="3.40.50.200">
    <property type="entry name" value="Peptidase S8/S53 domain"/>
    <property type="match status" value="2"/>
</dbReference>
<evidence type="ECO:0000313" key="13">
    <source>
        <dbReference type="Proteomes" id="UP000095767"/>
    </source>
</evidence>
<protein>
    <submittedName>
        <fullName evidence="12">Subtilisin-like protease SBT1.8</fullName>
    </submittedName>
</protein>
<evidence type="ECO:0000256" key="2">
    <source>
        <dbReference type="ARBA" id="ARBA00022670"/>
    </source>
</evidence>
<proteinExistence type="inferred from homology"/>
<dbReference type="AlphaFoldDB" id="A0A1E5UJC8"/>
<dbReference type="Gene3D" id="3.50.30.30">
    <property type="match status" value="1"/>
</dbReference>
<name>A0A1E5UJC8_9POAL</name>